<dbReference type="InterPro" id="IPR017770">
    <property type="entry name" value="RNA3'_term_phos_cyc_type_1"/>
</dbReference>
<dbReference type="HAMAP" id="MF_00200">
    <property type="entry name" value="RTC"/>
    <property type="match status" value="1"/>
</dbReference>
<keyword evidence="1" id="KW-0436">Ligase</keyword>
<dbReference type="GO" id="GO:0005524">
    <property type="term" value="F:ATP binding"/>
    <property type="evidence" value="ECO:0007669"/>
    <property type="project" value="UniProtKB-KW"/>
</dbReference>
<dbReference type="Pfam" id="PF01137">
    <property type="entry name" value="RTC"/>
    <property type="match status" value="1"/>
</dbReference>
<comment type="subcellular location">
    <subcellularLocation>
        <location evidence="1">Cytoplasm</location>
    </subcellularLocation>
</comment>
<dbReference type="AlphaFoldDB" id="A0A2R6A8A9"/>
<dbReference type="PANTHER" id="PTHR11096">
    <property type="entry name" value="RNA 3' TERMINAL PHOSPHATE CYCLASE"/>
    <property type="match status" value="1"/>
</dbReference>
<dbReference type="InterPro" id="IPR037136">
    <property type="entry name" value="RNA3'_phos_cyclase_dom_sf"/>
</dbReference>
<dbReference type="SUPFAM" id="SSF52913">
    <property type="entry name" value="RNA 3'-terminal phosphate cyclase, RPTC, insert domain"/>
    <property type="match status" value="1"/>
</dbReference>
<feature type="domain" description="RNA 3'-terminal phosphate cyclase" evidence="3">
    <location>
        <begin position="8"/>
        <end position="311"/>
    </location>
</feature>
<comment type="caution">
    <text evidence="4">The sequence shown here is derived from an EMBL/GenBank/DDBJ whole genome shotgun (WGS) entry which is preliminary data.</text>
</comment>
<evidence type="ECO:0000313" key="5">
    <source>
        <dbReference type="Proteomes" id="UP000240880"/>
    </source>
</evidence>
<accession>A0A2R6A8A9</accession>
<dbReference type="GO" id="GO:0005737">
    <property type="term" value="C:cytoplasm"/>
    <property type="evidence" value="ECO:0007669"/>
    <property type="project" value="UniProtKB-SubCell"/>
</dbReference>
<proteinExistence type="inferred from homology"/>
<dbReference type="InterPro" id="IPR023797">
    <property type="entry name" value="RNA3'_phos_cyclase_dom"/>
</dbReference>
<evidence type="ECO:0000256" key="1">
    <source>
        <dbReference type="HAMAP-Rule" id="MF_00200"/>
    </source>
</evidence>
<comment type="function">
    <text evidence="1">Catalyzes the conversion of 3'-phosphate to a 2',3'-cyclic phosphodiester at the end of RNA. The mechanism of action of the enzyme occurs in 3 steps: (A) adenylation of the enzyme by ATP; (B) transfer of adenylate to an RNA-N3'P to produce RNA-N3'PP5'A; (C) and attack of the adjacent 2'-hydroxyl on the 3'-phosphorus in the diester linkage to produce the cyclic end product. The biological role of this enzyme is unknown but it is likely to function in some aspects of cellular RNA processing.</text>
</comment>
<feature type="binding site" evidence="1">
    <location>
        <begin position="273"/>
        <end position="277"/>
    </location>
    <ligand>
        <name>ATP</name>
        <dbReference type="ChEBI" id="CHEBI:30616"/>
    </ligand>
</feature>
<name>A0A2R6A8A9_9ARCH</name>
<keyword evidence="1" id="KW-0963">Cytoplasm</keyword>
<dbReference type="SUPFAM" id="SSF55205">
    <property type="entry name" value="EPT/RTPC-like"/>
    <property type="match status" value="1"/>
</dbReference>
<keyword evidence="1" id="KW-0547">Nucleotide-binding</keyword>
<dbReference type="NCBIfam" id="TIGR03399">
    <property type="entry name" value="RNA_3prim_cycl"/>
    <property type="match status" value="1"/>
</dbReference>
<dbReference type="Gene3D" id="3.30.360.20">
    <property type="entry name" value="RNA 3'-terminal phosphate cyclase, insert domain"/>
    <property type="match status" value="1"/>
</dbReference>
<dbReference type="InterPro" id="IPR020719">
    <property type="entry name" value="RNA3'_term_phos_cycl-like_CS"/>
</dbReference>
<dbReference type="GO" id="GO:0006396">
    <property type="term" value="P:RNA processing"/>
    <property type="evidence" value="ECO:0007669"/>
    <property type="project" value="UniProtKB-UniRule"/>
</dbReference>
<dbReference type="PANTHER" id="PTHR11096:SF0">
    <property type="entry name" value="RNA 3'-TERMINAL PHOSPHATE CYCLASE"/>
    <property type="match status" value="1"/>
</dbReference>
<evidence type="ECO:0000256" key="2">
    <source>
        <dbReference type="NCBIfam" id="TIGR03399"/>
    </source>
</evidence>
<dbReference type="EC" id="6.5.1.4" evidence="1 2"/>
<dbReference type="PIRSF" id="PIRSF005378">
    <property type="entry name" value="RNA3'_term_phos_cycl_euk"/>
    <property type="match status" value="1"/>
</dbReference>
<dbReference type="InterPro" id="IPR036553">
    <property type="entry name" value="RPTC_insert"/>
</dbReference>
<comment type="caution">
    <text evidence="1">Lacks conserved residue(s) required for the propagation of feature annotation.</text>
</comment>
<comment type="catalytic activity">
    <reaction evidence="1">
        <text>a 3'-end 3'-phospho-ribonucleotide-RNA + ATP = a 3'-end 2',3'-cyclophospho-ribonucleotide-RNA + AMP + diphosphate</text>
        <dbReference type="Rhea" id="RHEA:23976"/>
        <dbReference type="Rhea" id="RHEA-COMP:10463"/>
        <dbReference type="Rhea" id="RHEA-COMP:10464"/>
        <dbReference type="ChEBI" id="CHEBI:30616"/>
        <dbReference type="ChEBI" id="CHEBI:33019"/>
        <dbReference type="ChEBI" id="CHEBI:83062"/>
        <dbReference type="ChEBI" id="CHEBI:83064"/>
        <dbReference type="ChEBI" id="CHEBI:456215"/>
        <dbReference type="EC" id="6.5.1.4"/>
    </reaction>
</comment>
<dbReference type="InterPro" id="IPR013792">
    <property type="entry name" value="RNA3'P_cycl/enolpyr_Trfase_a/b"/>
</dbReference>
<dbReference type="EMBL" id="NEXC01000068">
    <property type="protein sequence ID" value="PSN82523.1"/>
    <property type="molecule type" value="Genomic_DNA"/>
</dbReference>
<keyword evidence="1" id="KW-0067">ATP-binding</keyword>
<dbReference type="Gene3D" id="3.65.10.20">
    <property type="entry name" value="RNA 3'-terminal phosphate cyclase domain"/>
    <property type="match status" value="1"/>
</dbReference>
<organism evidence="4 5">
    <name type="scientific">Candidatus Marsarchaeota G1 archaeon OSP_D</name>
    <dbReference type="NCBI Taxonomy" id="1978155"/>
    <lineage>
        <taxon>Archaea</taxon>
        <taxon>Candidatus Marsarchaeota</taxon>
        <taxon>Candidatus Marsarchaeota group 1</taxon>
    </lineage>
</organism>
<dbReference type="InterPro" id="IPR000228">
    <property type="entry name" value="RNA3'_term_phos_cyc"/>
</dbReference>
<feature type="active site" description="Tele-AMP-histidine intermediate" evidence="1">
    <location>
        <position position="296"/>
    </location>
</feature>
<comment type="similarity">
    <text evidence="1">Belongs to the RNA 3'-terminal cyclase family. Type 1 subfamily.</text>
</comment>
<dbReference type="Proteomes" id="UP000240880">
    <property type="component" value="Unassembled WGS sequence"/>
</dbReference>
<evidence type="ECO:0000313" key="4">
    <source>
        <dbReference type="EMBL" id="PSN82523.1"/>
    </source>
</evidence>
<reference evidence="4 5" key="1">
    <citation type="submission" date="2017-04" db="EMBL/GenBank/DDBJ databases">
        <title>Novel microbial lineages endemic to geothermal iron-oxide mats fill important gaps in the evolutionary history of Archaea.</title>
        <authorList>
            <person name="Jay Z.J."/>
            <person name="Beam J.P."/>
            <person name="Dlakic M."/>
            <person name="Rusch D.B."/>
            <person name="Kozubal M.A."/>
            <person name="Inskeep W.P."/>
        </authorList>
    </citation>
    <scope>NUCLEOTIDE SEQUENCE [LARGE SCALE GENOMIC DNA]</scope>
    <source>
        <strain evidence="4">OSP_D</strain>
    </source>
</reference>
<protein>
    <recommendedName>
        <fullName evidence="1 2">RNA 3'-terminal phosphate cyclase</fullName>
        <shortName evidence="1">RNA cyclase</shortName>
        <shortName evidence="1">RNA-3'-phosphate cyclase</shortName>
        <ecNumber evidence="1 2">6.5.1.4</ecNumber>
    </recommendedName>
</protein>
<dbReference type="GO" id="GO:0003963">
    <property type="term" value="F:RNA-3'-phosphate cyclase activity"/>
    <property type="evidence" value="ECO:0007669"/>
    <property type="project" value="UniProtKB-UniRule"/>
</dbReference>
<gene>
    <name evidence="1" type="primary">rtcA</name>
    <name evidence="4" type="ORF">B9Q01_07800</name>
</gene>
<dbReference type="PROSITE" id="PS01287">
    <property type="entry name" value="RTC"/>
    <property type="match status" value="1"/>
</dbReference>
<sequence length="326" mass="35588">MIEIDGSYLEGGGQILRTALALSAVTCESVRIHSVRAKRKNPGLAHQHLTTLFALKQICNAKVSGASLGSTEVFFEPSNINSGKYEFDIGTAGSVTLLLHALLPVLVYSRKSFLIRVRGGTNVPLSPTVDHFEHVFLKLLSDKGLRCSFKVLKRGFYPRGGGLVEFSVDDSSVQALRFLERGSLLKTYALSGATLDLKSARVAERQLALVEVQEKSFEYFESASTGSFVLVVSVYQKSVLGCDALGQKELKAELVGKSAYERLTAQKAVVDEYVSDQLIPYLALFGGQALVADTLHTRTNVYVCNSFPLKKIKTKEEKEGCVILEA</sequence>
<evidence type="ECO:0000259" key="3">
    <source>
        <dbReference type="Pfam" id="PF01137"/>
    </source>
</evidence>